<comment type="caution">
    <text evidence="1">The sequence shown here is derived from an EMBL/GenBank/DDBJ whole genome shotgun (WGS) entry which is preliminary data.</text>
</comment>
<dbReference type="EMBL" id="JAHMHK010000001">
    <property type="protein sequence ID" value="MBU4693428.1"/>
    <property type="molecule type" value="Genomic_DNA"/>
</dbReference>
<accession>A0ABS6DR00</accession>
<dbReference type="RefSeq" id="WP_216567744.1">
    <property type="nucleotide sequence ID" value="NZ_JAHMHK010000001.1"/>
</dbReference>
<reference evidence="1" key="1">
    <citation type="submission" date="2021-06" db="EMBL/GenBank/DDBJ databases">
        <title>Novel Mycoplasma species detected in California sea lions (Zalophus californianus) from the USA.</title>
        <authorList>
            <person name="Volokhov D.V."/>
            <person name="Furtak V.A."/>
            <person name="Zagorodnyaya T.A."/>
        </authorList>
    </citation>
    <scope>NUCLEOTIDE SEQUENCE [LARGE SCALE GENOMIC DNA]</scope>
    <source>
        <strain evidence="1">CSL 4779</strain>
    </source>
</reference>
<protein>
    <recommendedName>
        <fullName evidence="3">ICEF Integrative Conjugal Element-II</fullName>
    </recommendedName>
</protein>
<evidence type="ECO:0008006" key="3">
    <source>
        <dbReference type="Google" id="ProtNLM"/>
    </source>
</evidence>
<dbReference type="NCBIfam" id="NF045893">
    <property type="entry name" value="ICE_Mbov_0398"/>
    <property type="match status" value="1"/>
</dbReference>
<evidence type="ECO:0000313" key="2">
    <source>
        <dbReference type="Proteomes" id="UP000812267"/>
    </source>
</evidence>
<proteinExistence type="predicted"/>
<gene>
    <name evidence="1" type="ORF">KQ878_00820</name>
</gene>
<keyword evidence="2" id="KW-1185">Reference proteome</keyword>
<organism evidence="1 2">
    <name type="scientific">Mycoplasma zalophidermidis</name>
    <dbReference type="NCBI Taxonomy" id="398174"/>
    <lineage>
        <taxon>Bacteria</taxon>
        <taxon>Bacillati</taxon>
        <taxon>Mycoplasmatota</taxon>
        <taxon>Mollicutes</taxon>
        <taxon>Mycoplasmataceae</taxon>
        <taxon>Mycoplasma</taxon>
    </lineage>
</organism>
<sequence length="199" mass="23536">MKKKINDSQNIDVEPKSENGLRISFRLYDQSEILRFKAWQRELKGDNKSVSVAIGEVVMNYLKDIDKRVMMRELKDDMFYAFRKALYASMYPFTNSIKNKIDKYEIETSLAGKKIDMILNVLSNPEIEFNPDVVNEPDEKILNESLYFKQIRNIFNSELEKLISNQKQKARELAKTTKKYTNYEFNNELDSNIENDMEE</sequence>
<evidence type="ECO:0000313" key="1">
    <source>
        <dbReference type="EMBL" id="MBU4693428.1"/>
    </source>
</evidence>
<dbReference type="Proteomes" id="UP000812267">
    <property type="component" value="Unassembled WGS sequence"/>
</dbReference>
<name>A0ABS6DR00_9MOLU</name>